<evidence type="ECO:0000259" key="9">
    <source>
        <dbReference type="PROSITE" id="PS51779"/>
    </source>
</evidence>
<organism evidence="10 11">
    <name type="scientific">Clostridium thermosuccinogenes</name>
    <dbReference type="NCBI Taxonomy" id="84032"/>
    <lineage>
        <taxon>Bacteria</taxon>
        <taxon>Bacillati</taxon>
        <taxon>Bacillota</taxon>
        <taxon>Clostridia</taxon>
        <taxon>Eubacteriales</taxon>
        <taxon>Clostridiaceae</taxon>
        <taxon>Clostridium</taxon>
    </lineage>
</organism>
<dbReference type="GO" id="GO:0051301">
    <property type="term" value="P:cell division"/>
    <property type="evidence" value="ECO:0007669"/>
    <property type="project" value="UniProtKB-KW"/>
</dbReference>
<dbReference type="RefSeq" id="WP_103081082.1">
    <property type="nucleotide sequence ID" value="NZ_CP021850.1"/>
</dbReference>
<keyword evidence="6 8" id="KW-0472">Membrane</keyword>
<keyword evidence="3" id="KW-0132">Cell division</keyword>
<reference evidence="10 11" key="1">
    <citation type="submission" date="2017-06" db="EMBL/GenBank/DDBJ databases">
        <title>Investigating the central metabolism of Clostridium thermosuccinogenes.</title>
        <authorList>
            <person name="Koendjbiharie J.G."/>
            <person name="van Kranenburg R."/>
        </authorList>
    </citation>
    <scope>NUCLEOTIDE SEQUENCE [LARGE SCALE GENOMIC DNA]</scope>
    <source>
        <strain evidence="10 11">DSM 5806</strain>
    </source>
</reference>
<dbReference type="Gene3D" id="3.10.20.310">
    <property type="entry name" value="membrane protein fhac"/>
    <property type="match status" value="1"/>
</dbReference>
<gene>
    <name evidence="10" type="ORF">CDQ84_07350</name>
</gene>
<dbReference type="GO" id="GO:0005886">
    <property type="term" value="C:plasma membrane"/>
    <property type="evidence" value="ECO:0007669"/>
    <property type="project" value="TreeGrafter"/>
</dbReference>
<keyword evidence="4 8" id="KW-0812">Transmembrane</keyword>
<feature type="transmembrane region" description="Helical" evidence="8">
    <location>
        <begin position="26"/>
        <end position="48"/>
    </location>
</feature>
<keyword evidence="7" id="KW-0131">Cell cycle</keyword>
<dbReference type="OrthoDB" id="1748794at2"/>
<keyword evidence="5 8" id="KW-1133">Transmembrane helix</keyword>
<evidence type="ECO:0000256" key="1">
    <source>
        <dbReference type="ARBA" id="ARBA00004370"/>
    </source>
</evidence>
<evidence type="ECO:0000256" key="2">
    <source>
        <dbReference type="ARBA" id="ARBA00022475"/>
    </source>
</evidence>
<feature type="domain" description="POTRA" evidence="9">
    <location>
        <begin position="52"/>
        <end position="132"/>
    </location>
</feature>
<evidence type="ECO:0000256" key="3">
    <source>
        <dbReference type="ARBA" id="ARBA00022618"/>
    </source>
</evidence>
<evidence type="ECO:0000256" key="8">
    <source>
        <dbReference type="SAM" id="Phobius"/>
    </source>
</evidence>
<evidence type="ECO:0000256" key="4">
    <source>
        <dbReference type="ARBA" id="ARBA00022692"/>
    </source>
</evidence>
<evidence type="ECO:0000256" key="6">
    <source>
        <dbReference type="ARBA" id="ARBA00023136"/>
    </source>
</evidence>
<dbReference type="PROSITE" id="PS51779">
    <property type="entry name" value="POTRA"/>
    <property type="match status" value="1"/>
</dbReference>
<dbReference type="KEGG" id="cthd:CDO33_09050"/>
<dbReference type="Pfam" id="PF08478">
    <property type="entry name" value="POTRA_1"/>
    <property type="match status" value="1"/>
</dbReference>
<dbReference type="PANTHER" id="PTHR37820">
    <property type="entry name" value="CELL DIVISION PROTEIN DIVIB"/>
    <property type="match status" value="1"/>
</dbReference>
<dbReference type="PANTHER" id="PTHR37820:SF1">
    <property type="entry name" value="CELL DIVISION PROTEIN FTSQ"/>
    <property type="match status" value="1"/>
</dbReference>
<comment type="subcellular location">
    <subcellularLocation>
        <location evidence="1">Membrane</location>
    </subcellularLocation>
</comment>
<evidence type="ECO:0000313" key="11">
    <source>
        <dbReference type="Proteomes" id="UP000236151"/>
    </source>
</evidence>
<proteinExistence type="predicted"/>
<evidence type="ECO:0000313" key="10">
    <source>
        <dbReference type="EMBL" id="PNU00026.1"/>
    </source>
</evidence>
<keyword evidence="11" id="KW-1185">Reference proteome</keyword>
<dbReference type="Proteomes" id="UP000236151">
    <property type="component" value="Unassembled WGS sequence"/>
</dbReference>
<comment type="caution">
    <text evidence="10">The sequence shown here is derived from an EMBL/GenBank/DDBJ whole genome shotgun (WGS) entry which is preliminary data.</text>
</comment>
<dbReference type="InterPro" id="IPR013685">
    <property type="entry name" value="POTRA_FtsQ_type"/>
</dbReference>
<dbReference type="InterPro" id="IPR034746">
    <property type="entry name" value="POTRA"/>
</dbReference>
<accession>A0A2K2FMN1</accession>
<dbReference type="InterPro" id="IPR050487">
    <property type="entry name" value="FtsQ_DivIB"/>
</dbReference>
<evidence type="ECO:0000256" key="5">
    <source>
        <dbReference type="ARBA" id="ARBA00022989"/>
    </source>
</evidence>
<name>A0A2K2FMN1_9CLOT</name>
<dbReference type="EMBL" id="NIOJ01000014">
    <property type="protein sequence ID" value="PNU00026.1"/>
    <property type="molecule type" value="Genomic_DNA"/>
</dbReference>
<sequence length="281" mass="32148">MKPQGMDAEYKRKEIKSKKKKKTEKFLFFLEFIFLSGMLSVILILLALSPLFEVKSIAVNGSERYSEEDIIIASGLRTGINGFKAIGSSLDDILSFRYGAAEDAVKKDHPYIKDIVVKYVLPDKIEMSIQERVPFAVVPFYGTYLLVDNEACVLETFNGENTKSLPLIKGLKFEGYKLGQALEFEVEENFLLAVDLINELSKSDEKSEFKLLPQVDYFDVKDAENICLFYDSRIIVNLGDLRELGYRIDFMKEILQKNIRKDEKGRLDFTLSKNPSFIPNN</sequence>
<protein>
    <recommendedName>
        <fullName evidence="9">POTRA domain-containing protein</fullName>
    </recommendedName>
</protein>
<dbReference type="AlphaFoldDB" id="A0A2K2FMN1"/>
<evidence type="ECO:0000256" key="7">
    <source>
        <dbReference type="ARBA" id="ARBA00023306"/>
    </source>
</evidence>
<keyword evidence="2" id="KW-1003">Cell membrane</keyword>